<dbReference type="EMBL" id="CADCWO010000171">
    <property type="protein sequence ID" value="CAA9582025.1"/>
    <property type="molecule type" value="Genomic_DNA"/>
</dbReference>
<reference evidence="2" key="1">
    <citation type="submission" date="2020-02" db="EMBL/GenBank/DDBJ databases">
        <authorList>
            <person name="Meier V. D."/>
        </authorList>
    </citation>
    <scope>NUCLEOTIDE SEQUENCE</scope>
    <source>
        <strain evidence="2">AVDCRST_MAG81</strain>
    </source>
</reference>
<name>A0A6J4VLP2_9CYAN</name>
<dbReference type="AlphaFoldDB" id="A0A6J4VLP2"/>
<feature type="transmembrane region" description="Helical" evidence="1">
    <location>
        <begin position="392"/>
        <end position="412"/>
    </location>
</feature>
<sequence length="449" mass="49316">MIKLWLKRQHRLGLCLVLALAVCLLVVTPASSGEVLQTTLSNMQQSQQWWDKLWQDTFSDSPNPNSISIYTFATAVRFLLAVGLLFWLFQYGQKMAESKGMAQSISINTQFFIPVVLVMIFLSNQGQYSRLLAYGLRDIENSWTNGVLAMDIAGQNIRTALNDQLLTQDTKDVLAQQAQKCMQMPQPEVNLPSVTRPPLDPNKPPLTIQQEQAYDYLECIQKLGDLAEQKKQDALTKQCSNIQGVRGICSTFLKTVEKAKTGAEQNKLSELEKRTKNIPLTNRNPYASPVEMGDFLGGAITTAAYGPVLSWTQWLWTGFLEMAQWLSGLFAPMFIAVSLIPGRQNLFVTWLIGFLTIGLAKLAYVVVIGVVAAQLSDQAVIFGSDMRFPMALGLFAPAVSFAVVTGGGLAAASSFRNQGFAVAGAVGGAVTSAFAGVAYSYFRYSDRSR</sequence>
<feature type="transmembrane region" description="Helical" evidence="1">
    <location>
        <begin position="322"/>
        <end position="340"/>
    </location>
</feature>
<keyword evidence="1" id="KW-0812">Transmembrane</keyword>
<feature type="transmembrane region" description="Helical" evidence="1">
    <location>
        <begin position="347"/>
        <end position="372"/>
    </location>
</feature>
<evidence type="ECO:0000313" key="2">
    <source>
        <dbReference type="EMBL" id="CAA9582025.1"/>
    </source>
</evidence>
<feature type="transmembrane region" description="Helical" evidence="1">
    <location>
        <begin position="419"/>
        <end position="442"/>
    </location>
</feature>
<keyword evidence="1" id="KW-1133">Transmembrane helix</keyword>
<feature type="transmembrane region" description="Helical" evidence="1">
    <location>
        <begin position="67"/>
        <end position="89"/>
    </location>
</feature>
<evidence type="ECO:0000256" key="1">
    <source>
        <dbReference type="SAM" id="Phobius"/>
    </source>
</evidence>
<accession>A0A6J4VLP2</accession>
<keyword evidence="1" id="KW-0472">Membrane</keyword>
<gene>
    <name evidence="2" type="ORF">AVDCRST_MAG81-3087</name>
</gene>
<proteinExistence type="predicted"/>
<organism evidence="2">
    <name type="scientific">uncultured Synechococcales cyanobacterium</name>
    <dbReference type="NCBI Taxonomy" id="1936017"/>
    <lineage>
        <taxon>Bacteria</taxon>
        <taxon>Bacillati</taxon>
        <taxon>Cyanobacteriota</taxon>
        <taxon>Cyanophyceae</taxon>
        <taxon>Synechococcales</taxon>
        <taxon>environmental samples</taxon>
    </lineage>
</organism>
<protein>
    <submittedName>
        <fullName evidence="2">Uncharacterized protein</fullName>
    </submittedName>
</protein>